<accession>A0A0K8P367</accession>
<dbReference type="AlphaFoldDB" id="A0A0K8P367"/>
<proteinExistence type="inferred from homology"/>
<evidence type="ECO:0000256" key="1">
    <source>
        <dbReference type="ARBA" id="ARBA00006484"/>
    </source>
</evidence>
<dbReference type="InterPro" id="IPR002347">
    <property type="entry name" value="SDR_fam"/>
</dbReference>
<dbReference type="SUPFAM" id="SSF51735">
    <property type="entry name" value="NAD(P)-binding Rossmann-fold domains"/>
    <property type="match status" value="1"/>
</dbReference>
<dbReference type="PROSITE" id="PS00061">
    <property type="entry name" value="ADH_SHORT"/>
    <property type="match status" value="1"/>
</dbReference>
<dbReference type="Proteomes" id="UP000037660">
    <property type="component" value="Unassembled WGS sequence"/>
</dbReference>
<reference evidence="5" key="1">
    <citation type="submission" date="2015-07" db="EMBL/GenBank/DDBJ databases">
        <title>Discovery of a poly(ethylene terephthalate assimilation.</title>
        <authorList>
            <person name="Yoshida S."/>
            <person name="Hiraga K."/>
            <person name="Takehana T."/>
            <person name="Taniguchi I."/>
            <person name="Yamaji H."/>
            <person name="Maeda Y."/>
            <person name="Toyohara K."/>
            <person name="Miyamoto K."/>
            <person name="Kimura Y."/>
            <person name="Oda K."/>
        </authorList>
    </citation>
    <scope>NUCLEOTIDE SEQUENCE [LARGE SCALE GENOMIC DNA]</scope>
    <source>
        <strain evidence="5">NBRC 110686 / TISTR 2288 / 201-F6</strain>
    </source>
</reference>
<dbReference type="PRINTS" id="PR00081">
    <property type="entry name" value="GDHRDH"/>
</dbReference>
<dbReference type="OrthoDB" id="9790266at2"/>
<sequence length="253" mass="26144">MKLVDARVLLTGAGGGIGQAMLRRLQAAGAAVIGVGRRAGPAGLPWVRADLCTAEGVATVARAAEGLGVNVVVHAAGVPAFGPLAQLDAARITEVLQANLLAPMLLTQALLPQLQARPRAQIVFVGSALGRIGLPGFSVYGASKAGLHGFAEALRRELADGPVRVQILGPRSTRTAFNDAAVQAYNEATGTSMDTPETVAEALCRLLESEAAERFVGFPERLAVRLNGVLGGHLDGSFARHRRQLALAEGAQP</sequence>
<gene>
    <name evidence="4" type="ORF">ISF6_2829</name>
</gene>
<keyword evidence="5" id="KW-1185">Reference proteome</keyword>
<evidence type="ECO:0000256" key="2">
    <source>
        <dbReference type="ARBA" id="ARBA00023002"/>
    </source>
</evidence>
<dbReference type="InterPro" id="IPR020904">
    <property type="entry name" value="Sc_DH/Rdtase_CS"/>
</dbReference>
<keyword evidence="2" id="KW-0560">Oxidoreductase</keyword>
<name>A0A0K8P367_PISS1</name>
<comment type="caution">
    <text evidence="4">The sequence shown here is derived from an EMBL/GenBank/DDBJ whole genome shotgun (WGS) entry which is preliminary data.</text>
</comment>
<dbReference type="InterPro" id="IPR057326">
    <property type="entry name" value="KR_dom"/>
</dbReference>
<dbReference type="InterPro" id="IPR036291">
    <property type="entry name" value="NAD(P)-bd_dom_sf"/>
</dbReference>
<comment type="similarity">
    <text evidence="1">Belongs to the short-chain dehydrogenases/reductases (SDR) family.</text>
</comment>
<organism evidence="4 5">
    <name type="scientific">Piscinibacter sakaiensis</name>
    <name type="common">Ideonella sakaiensis</name>
    <dbReference type="NCBI Taxonomy" id="1547922"/>
    <lineage>
        <taxon>Bacteria</taxon>
        <taxon>Pseudomonadati</taxon>
        <taxon>Pseudomonadota</taxon>
        <taxon>Betaproteobacteria</taxon>
        <taxon>Burkholderiales</taxon>
        <taxon>Sphaerotilaceae</taxon>
        <taxon>Piscinibacter</taxon>
    </lineage>
</organism>
<dbReference type="Pfam" id="PF00106">
    <property type="entry name" value="adh_short"/>
    <property type="match status" value="1"/>
</dbReference>
<dbReference type="PANTHER" id="PTHR44196:SF1">
    <property type="entry name" value="DEHYDROGENASE_REDUCTASE SDR FAMILY MEMBER 7B"/>
    <property type="match status" value="1"/>
</dbReference>
<dbReference type="STRING" id="1547922.ISF6_2829"/>
<feature type="domain" description="Ketoreductase" evidence="3">
    <location>
        <begin position="6"/>
        <end position="183"/>
    </location>
</feature>
<dbReference type="Gene3D" id="3.40.50.720">
    <property type="entry name" value="NAD(P)-binding Rossmann-like Domain"/>
    <property type="match status" value="1"/>
</dbReference>
<dbReference type="EMBL" id="BBYR01000040">
    <property type="protein sequence ID" value="GAP36974.1"/>
    <property type="molecule type" value="Genomic_DNA"/>
</dbReference>
<reference evidence="4 5" key="2">
    <citation type="journal article" date="2016" name="Science">
        <title>A bacterium that degrades and assimilates poly(ethylene terephthalate).</title>
        <authorList>
            <person name="Yoshida S."/>
            <person name="Hiraga K."/>
            <person name="Takehana T."/>
            <person name="Taniguchi I."/>
            <person name="Yamaji H."/>
            <person name="Maeda Y."/>
            <person name="Toyohara K."/>
            <person name="Miyamoto K."/>
            <person name="Kimura Y."/>
            <person name="Oda K."/>
        </authorList>
    </citation>
    <scope>NUCLEOTIDE SEQUENCE [LARGE SCALE GENOMIC DNA]</scope>
    <source>
        <strain evidence="5">NBRC 110686 / TISTR 2288 / 201-F6</strain>
    </source>
</reference>
<dbReference type="PANTHER" id="PTHR44196">
    <property type="entry name" value="DEHYDROGENASE/REDUCTASE SDR FAMILY MEMBER 7B"/>
    <property type="match status" value="1"/>
</dbReference>
<dbReference type="RefSeq" id="WP_054020938.1">
    <property type="nucleotide sequence ID" value="NZ_BBYR01000040.1"/>
</dbReference>
<protein>
    <submittedName>
        <fullName evidence="4">Oxidoreductase, short-chain dehydrogenase/reductase family</fullName>
    </submittedName>
</protein>
<dbReference type="SMART" id="SM00822">
    <property type="entry name" value="PKS_KR"/>
    <property type="match status" value="1"/>
</dbReference>
<evidence type="ECO:0000259" key="3">
    <source>
        <dbReference type="SMART" id="SM00822"/>
    </source>
</evidence>
<evidence type="ECO:0000313" key="5">
    <source>
        <dbReference type="Proteomes" id="UP000037660"/>
    </source>
</evidence>
<dbReference type="GO" id="GO:0016020">
    <property type="term" value="C:membrane"/>
    <property type="evidence" value="ECO:0007669"/>
    <property type="project" value="TreeGrafter"/>
</dbReference>
<dbReference type="GO" id="GO:0016491">
    <property type="term" value="F:oxidoreductase activity"/>
    <property type="evidence" value="ECO:0007669"/>
    <property type="project" value="UniProtKB-KW"/>
</dbReference>
<dbReference type="NCBIfam" id="NF006565">
    <property type="entry name" value="PRK09072.1"/>
    <property type="match status" value="1"/>
</dbReference>
<evidence type="ECO:0000313" key="4">
    <source>
        <dbReference type="EMBL" id="GAP36974.1"/>
    </source>
</evidence>